<protein>
    <recommendedName>
        <fullName evidence="2">Secretion system C-terminal sorting domain-containing protein</fullName>
    </recommendedName>
</protein>
<feature type="signal peptide" evidence="1">
    <location>
        <begin position="1"/>
        <end position="32"/>
    </location>
</feature>
<dbReference type="InterPro" id="IPR035986">
    <property type="entry name" value="PKD_dom_sf"/>
</dbReference>
<dbReference type="Proteomes" id="UP000011910">
    <property type="component" value="Unassembled WGS sequence"/>
</dbReference>
<proteinExistence type="predicted"/>
<feature type="chain" id="PRO_5004082188" description="Secretion system C-terminal sorting domain-containing protein" evidence="1">
    <location>
        <begin position="33"/>
        <end position="484"/>
    </location>
</feature>
<gene>
    <name evidence="3" type="ORF">ADICEAN_04080</name>
</gene>
<keyword evidence="4" id="KW-1185">Reference proteome</keyword>
<reference evidence="3 4" key="1">
    <citation type="journal article" date="2013" name="Genome Announc.">
        <title>Draft Genome Sequence of Cesiribacter andamanensis Strain AMV16T, Isolated from a Soil Sample from a Mud Volcano in the Andaman Islands, India.</title>
        <authorList>
            <person name="Shivaji S."/>
            <person name="Ara S."/>
            <person name="Begum Z."/>
            <person name="Srinivas T.N."/>
            <person name="Singh A."/>
            <person name="Kumar Pinnaka A."/>
        </authorList>
    </citation>
    <scope>NUCLEOTIDE SEQUENCE [LARGE SCALE GENOMIC DNA]</scope>
    <source>
        <strain evidence="3 4">AMV16</strain>
    </source>
</reference>
<evidence type="ECO:0000259" key="2">
    <source>
        <dbReference type="Pfam" id="PF18962"/>
    </source>
</evidence>
<feature type="domain" description="Secretion system C-terminal sorting" evidence="2">
    <location>
        <begin position="408"/>
        <end position="483"/>
    </location>
</feature>
<evidence type="ECO:0000313" key="4">
    <source>
        <dbReference type="Proteomes" id="UP000011910"/>
    </source>
</evidence>
<dbReference type="NCBIfam" id="TIGR04183">
    <property type="entry name" value="Por_Secre_tail"/>
    <property type="match status" value="1"/>
</dbReference>
<organism evidence="3 4">
    <name type="scientific">Cesiribacter andamanensis AMV16</name>
    <dbReference type="NCBI Taxonomy" id="1279009"/>
    <lineage>
        <taxon>Bacteria</taxon>
        <taxon>Pseudomonadati</taxon>
        <taxon>Bacteroidota</taxon>
        <taxon>Cytophagia</taxon>
        <taxon>Cytophagales</taxon>
        <taxon>Cesiribacteraceae</taxon>
        <taxon>Cesiribacter</taxon>
    </lineage>
</organism>
<dbReference type="SUPFAM" id="SSF49299">
    <property type="entry name" value="PKD domain"/>
    <property type="match status" value="1"/>
</dbReference>
<dbReference type="STRING" id="1279009.ADICEAN_04080"/>
<dbReference type="eggNOG" id="COG3291">
    <property type="taxonomic scope" value="Bacteria"/>
</dbReference>
<accession>M7NG66</accession>
<comment type="caution">
    <text evidence="3">The sequence shown here is derived from an EMBL/GenBank/DDBJ whole genome shotgun (WGS) entry which is preliminary data.</text>
</comment>
<evidence type="ECO:0000256" key="1">
    <source>
        <dbReference type="SAM" id="SignalP"/>
    </source>
</evidence>
<dbReference type="Pfam" id="PF18962">
    <property type="entry name" value="Por_Secre_tail"/>
    <property type="match status" value="1"/>
</dbReference>
<dbReference type="EMBL" id="AODQ01000186">
    <property type="protein sequence ID" value="EMR00795.1"/>
    <property type="molecule type" value="Genomic_DNA"/>
</dbReference>
<name>M7NG66_9BACT</name>
<evidence type="ECO:0000313" key="3">
    <source>
        <dbReference type="EMBL" id="EMR00795.1"/>
    </source>
</evidence>
<sequence>MPMITIFWPAHFRRASFLLVSSLFLLSLSAQATHIRAGEITARRIDPQSFTYEITLHGYADQSSAVLFGSNGTLDFGDGTILVINNQGTDIPRTLVSPDTWQYTFKVIHTYSSAGTYSVSFREFYRNDGTLNMDNPVQTPFYLETILVIDPFLGPNSTPTFKRPPIDRGILGLTYHHQPGAMETDGDSLAYRLIPSRQDRTYMVHNFRYPHRTFPLGDARNGSTETGETPYFRINPLSGDVVWDAPGTEGEYNFALLVEEWRKVEGEYYLIGSVTRDMQIIVETPEEIAGLQFPINGLSTAPAPGEAIQWQVSATAPTPSDSIVLEIWGDFADRSGASLSARQVRALGEANITITWTGEEDLGQHYQLIAKAYDPLSPQLARNRAAYVYQNLRGPLGISENRYTPLRIYPNPLQGNNCAIYLPEAAGKEVRLQLLDVRGRLVQQETVATVGQEIPFRLAHHAPGLYVLHLYVDGRRYRGKLVIQ</sequence>
<dbReference type="InterPro" id="IPR026444">
    <property type="entry name" value="Secre_tail"/>
</dbReference>
<dbReference type="AlphaFoldDB" id="M7NG66"/>
<keyword evidence="1" id="KW-0732">Signal</keyword>